<sequence>MKKTMFIIAAMIFGIVYFDKYRFLLKKYEIDIIDVE</sequence>
<dbReference type="OrthoDB" id="9876512at2"/>
<accession>A0A0H2VET9</accession>
<evidence type="ECO:0000313" key="1">
    <source>
        <dbReference type="EMBL" id="AAO03975.1"/>
    </source>
</evidence>
<reference evidence="1 2" key="1">
    <citation type="journal article" date="2003" name="Mol. Microbiol.">
        <title>Genome-based analysis of virulence genes in a non-biofilm-forming Staphylococcus epidermidis strain (ATCC 12228).</title>
        <authorList>
            <person name="Zhang Y.Q."/>
            <person name="Ren S.X."/>
            <person name="Li H.L."/>
            <person name="Wang Y.X."/>
            <person name="Fu G."/>
            <person name="Yang J."/>
            <person name="Qin Z.Q."/>
            <person name="Miao Y.G."/>
            <person name="Wang W.Y."/>
            <person name="Chen R.S."/>
            <person name="Shen Y."/>
            <person name="Chen Z."/>
            <person name="Yuan Z.H."/>
            <person name="Zhao G.P."/>
            <person name="Qu D."/>
            <person name="Danchin A."/>
            <person name="Wen Y.M."/>
        </authorList>
    </citation>
    <scope>NUCLEOTIDE SEQUENCE [LARGE SCALE GENOMIC DNA]</scope>
    <source>
        <strain evidence="2">ATCC 12228 / FDA PCI 1200</strain>
    </source>
</reference>
<dbReference type="EMBL" id="AE015929">
    <property type="protein sequence ID" value="AAO03975.1"/>
    <property type="molecule type" value="Genomic_DNA"/>
</dbReference>
<evidence type="ECO:0000313" key="2">
    <source>
        <dbReference type="Proteomes" id="UP000001411"/>
    </source>
</evidence>
<dbReference type="Proteomes" id="UP000001411">
    <property type="component" value="Chromosome"/>
</dbReference>
<gene>
    <name evidence="1" type="ordered locus">SE_0378</name>
</gene>
<dbReference type="HOGENOM" id="CLU_217299_0_0_9"/>
<dbReference type="AlphaFoldDB" id="A0A0H2VET9"/>
<dbReference type="KEGG" id="sep:SE_0378"/>
<name>A0A0H2VET9_STAES</name>
<organism evidence="1 2">
    <name type="scientific">Staphylococcus epidermidis (strain ATCC 12228 / FDA PCI 1200)</name>
    <dbReference type="NCBI Taxonomy" id="176280"/>
    <lineage>
        <taxon>Bacteria</taxon>
        <taxon>Bacillati</taxon>
        <taxon>Bacillota</taxon>
        <taxon>Bacilli</taxon>
        <taxon>Bacillales</taxon>
        <taxon>Staphylococcaceae</taxon>
        <taxon>Staphylococcus</taxon>
    </lineage>
</organism>
<protein>
    <submittedName>
        <fullName evidence="1">Uncharacterized protein</fullName>
    </submittedName>
</protein>
<proteinExistence type="predicted"/>